<accession>T1W2K4</accession>
<sequence length="128" mass="13683">MKGLSVFLMICSMALASVVLAATPNRNNGFGGGLGPRPTQATCRYWCRTPEGQAYCCEGSQEPAGPVGVKPGVCPPVRPTCPPVRSFGPPKTCSNDYSCGGINKCCYDRCLEEHVCKAPIDYETPIDY</sequence>
<organism evidence="3">
    <name type="scientific">Pandalus japonicus</name>
    <name type="common">Morotoge shrimp</name>
    <name type="synonym">Pandalopsis dispar var. japonica</name>
    <dbReference type="NCBI Taxonomy" id="666362"/>
    <lineage>
        <taxon>Eukaryota</taxon>
        <taxon>Metazoa</taxon>
        <taxon>Ecdysozoa</taxon>
        <taxon>Arthropoda</taxon>
        <taxon>Crustacea</taxon>
        <taxon>Multicrustacea</taxon>
        <taxon>Malacostraca</taxon>
        <taxon>Eumalacostraca</taxon>
        <taxon>Eucarida</taxon>
        <taxon>Decapoda</taxon>
        <taxon>Pleocyemata</taxon>
        <taxon>Caridea</taxon>
        <taxon>Pandaloidea</taxon>
        <taxon>Pandalidae</taxon>
        <taxon>Pandalus</taxon>
    </lineage>
</organism>
<keyword evidence="1" id="KW-0732">Signal</keyword>
<dbReference type="InterPro" id="IPR008197">
    <property type="entry name" value="WAP_dom"/>
</dbReference>
<name>T1W2K4_PANJP</name>
<protein>
    <submittedName>
        <fullName evidence="3">Antimicrobial peptide type 2 IIc</fullName>
    </submittedName>
</protein>
<gene>
    <name evidence="3" type="primary">crusIIc</name>
</gene>
<feature type="signal peptide" evidence="1">
    <location>
        <begin position="1"/>
        <end position="21"/>
    </location>
</feature>
<dbReference type="AlphaFoldDB" id="T1W2K4"/>
<dbReference type="EMBL" id="KC608999">
    <property type="protein sequence ID" value="AGU01545.1"/>
    <property type="molecule type" value="Genomic_DNA"/>
</dbReference>
<dbReference type="GO" id="GO:0005576">
    <property type="term" value="C:extracellular region"/>
    <property type="evidence" value="ECO:0007669"/>
    <property type="project" value="InterPro"/>
</dbReference>
<feature type="chain" id="PRO_5004585452" evidence="1">
    <location>
        <begin position="22"/>
        <end position="128"/>
    </location>
</feature>
<dbReference type="GO" id="GO:0030414">
    <property type="term" value="F:peptidase inhibitor activity"/>
    <property type="evidence" value="ECO:0007669"/>
    <property type="project" value="InterPro"/>
</dbReference>
<dbReference type="SMART" id="SM00217">
    <property type="entry name" value="WAP"/>
    <property type="match status" value="1"/>
</dbReference>
<dbReference type="Gene3D" id="4.10.75.10">
    <property type="entry name" value="Elafin-like"/>
    <property type="match status" value="1"/>
</dbReference>
<dbReference type="PROSITE" id="PS51390">
    <property type="entry name" value="WAP"/>
    <property type="match status" value="1"/>
</dbReference>
<dbReference type="SUPFAM" id="SSF57256">
    <property type="entry name" value="Elafin-like"/>
    <property type="match status" value="1"/>
</dbReference>
<reference evidence="3" key="1">
    <citation type="journal article" date="2013" name="Fish Shellfish Immunol.">
        <title>Differences in gene organization between type I and type II crustins in the morotoge shrimp, Pandalopsis japonica.</title>
        <authorList>
            <person name="Kim B."/>
            <person name="Kim M."/>
            <person name="Kim A.R."/>
            <person name="Yi M."/>
            <person name="Choi J.H."/>
            <person name="Park H."/>
            <person name="Park W."/>
            <person name="Kim H.W."/>
        </authorList>
    </citation>
    <scope>NUCLEOTIDE SEQUENCE</scope>
</reference>
<dbReference type="SMR" id="T1W2K4"/>
<evidence type="ECO:0000313" key="3">
    <source>
        <dbReference type="EMBL" id="AGU01545.1"/>
    </source>
</evidence>
<feature type="domain" description="WAP" evidence="2">
    <location>
        <begin position="67"/>
        <end position="120"/>
    </location>
</feature>
<evidence type="ECO:0000256" key="1">
    <source>
        <dbReference type="SAM" id="SignalP"/>
    </source>
</evidence>
<evidence type="ECO:0000259" key="2">
    <source>
        <dbReference type="PROSITE" id="PS51390"/>
    </source>
</evidence>
<dbReference type="InterPro" id="IPR036645">
    <property type="entry name" value="Elafin-like_sf"/>
</dbReference>
<proteinExistence type="predicted"/>
<dbReference type="Pfam" id="PF00095">
    <property type="entry name" value="WAP"/>
    <property type="match status" value="1"/>
</dbReference>